<name>A0AAP0PJ81_9MAGN</name>
<evidence type="ECO:0000313" key="1">
    <source>
        <dbReference type="EMBL" id="KAK9146843.1"/>
    </source>
</evidence>
<keyword evidence="2" id="KW-1185">Reference proteome</keyword>
<dbReference type="AlphaFoldDB" id="A0AAP0PJ81"/>
<protein>
    <submittedName>
        <fullName evidence="1">Uncharacterized protein</fullName>
    </submittedName>
</protein>
<dbReference type="EMBL" id="JBBNAE010000002">
    <property type="protein sequence ID" value="KAK9146843.1"/>
    <property type="molecule type" value="Genomic_DNA"/>
</dbReference>
<evidence type="ECO:0000313" key="2">
    <source>
        <dbReference type="Proteomes" id="UP001417504"/>
    </source>
</evidence>
<sequence length="70" mass="8180">MPISESMTECLIMESVLRRFRRAQELINFLAQSIAEAVKVRVFCHCIQGEMKCTVGFGVEKYFWLSIYLQ</sequence>
<accession>A0AAP0PJ81</accession>
<dbReference type="Proteomes" id="UP001417504">
    <property type="component" value="Unassembled WGS sequence"/>
</dbReference>
<proteinExistence type="predicted"/>
<comment type="caution">
    <text evidence="1">The sequence shown here is derived from an EMBL/GenBank/DDBJ whole genome shotgun (WGS) entry which is preliminary data.</text>
</comment>
<organism evidence="1 2">
    <name type="scientific">Stephania japonica</name>
    <dbReference type="NCBI Taxonomy" id="461633"/>
    <lineage>
        <taxon>Eukaryota</taxon>
        <taxon>Viridiplantae</taxon>
        <taxon>Streptophyta</taxon>
        <taxon>Embryophyta</taxon>
        <taxon>Tracheophyta</taxon>
        <taxon>Spermatophyta</taxon>
        <taxon>Magnoliopsida</taxon>
        <taxon>Ranunculales</taxon>
        <taxon>Menispermaceae</taxon>
        <taxon>Menispermoideae</taxon>
        <taxon>Cissampelideae</taxon>
        <taxon>Stephania</taxon>
    </lineage>
</organism>
<reference evidence="1 2" key="1">
    <citation type="submission" date="2024-01" db="EMBL/GenBank/DDBJ databases">
        <title>Genome assemblies of Stephania.</title>
        <authorList>
            <person name="Yang L."/>
        </authorList>
    </citation>
    <scope>NUCLEOTIDE SEQUENCE [LARGE SCALE GENOMIC DNA]</scope>
    <source>
        <strain evidence="1">QJT</strain>
        <tissue evidence="1">Leaf</tissue>
    </source>
</reference>
<gene>
    <name evidence="1" type="ORF">Sjap_006746</name>
</gene>